<evidence type="ECO:0000313" key="1">
    <source>
        <dbReference type="EMBL" id="MBB5234481.1"/>
    </source>
</evidence>
<dbReference type="AlphaFoldDB" id="A0A7W8GFY0"/>
<reference evidence="1 2" key="1">
    <citation type="submission" date="2020-08" db="EMBL/GenBank/DDBJ databases">
        <title>Genomic Encyclopedia of Type Strains, Phase IV (KMG-IV): sequencing the most valuable type-strain genomes for metagenomic binning, comparative biology and taxonomic classification.</title>
        <authorList>
            <person name="Goeker M."/>
        </authorList>
    </citation>
    <scope>NUCLEOTIDE SEQUENCE [LARGE SCALE GENOMIC DNA]</scope>
    <source>
        <strain evidence="1 2">DSM 101791</strain>
    </source>
</reference>
<dbReference type="RefSeq" id="WP_184028348.1">
    <property type="nucleotide sequence ID" value="NZ_JACHFN010000006.1"/>
</dbReference>
<sequence>MRPLTLIGSHHPAREAWVVYVYRAVTETAYVAEHVWTPENPGPLAETWAFTHGPLHECRYGELGLHTDPGWPPDTRVVVVWEQPNTDLKPDFIGAAGLIRGARSPEGGRYTLPLTGLGDVDARGVAGRYTAVGPWVQNGLSVHGVVLLPPKKGETVEAHHARLLEPFPDGGWGVRPDGVRVLGRPLFGLPVAIPAAEVLDLQGSGYERQEYVTEALADPGERWAALTEERARPTSITPRVMAAAGTDNLILPDVEQGPTVNFIRMTRGPLGGAPDEQFTYTAADLAAMEAQPFGFRYWNLTQDLPDQAAEYSGNDPPPAPVAVWVTSVISLPLSALVRQSASSRFAENAVRALRRLSFPFQAYTFGTGNNDLAYPPPARYTVIEDTARATQATAYFRDWLSATPDGPFETAVEPLTTGTRPLTGDLVNDVREFRLAVPEDLTTEVYLSRNGGQYHYLLQVWIELRARRLVAKKNPASTVTTDPLYLARYDPSGRATLSVGLPRMLIDTLRDTIPEDNLPAGWDAPTYSPPTFQGKVPGRLIAPAKVTGLRFPDGSLNDQFVSELRRERTADSYHTVVQIGARQTRSLTPAEKKLKVAQEGEAW</sequence>
<protein>
    <submittedName>
        <fullName evidence="1">Uncharacterized protein</fullName>
    </submittedName>
</protein>
<accession>A0A7W8GFY0</accession>
<keyword evidence="2" id="KW-1185">Reference proteome</keyword>
<comment type="caution">
    <text evidence="1">The sequence shown here is derived from an EMBL/GenBank/DDBJ whole genome shotgun (WGS) entry which is preliminary data.</text>
</comment>
<name>A0A7W8GFY0_9DEIO</name>
<gene>
    <name evidence="1" type="ORF">HNQ09_001919</name>
</gene>
<evidence type="ECO:0000313" key="2">
    <source>
        <dbReference type="Proteomes" id="UP000525389"/>
    </source>
</evidence>
<dbReference type="EMBL" id="JACHFN010000006">
    <property type="protein sequence ID" value="MBB5234481.1"/>
    <property type="molecule type" value="Genomic_DNA"/>
</dbReference>
<proteinExistence type="predicted"/>
<organism evidence="1 2">
    <name type="scientific">Deinococcus budaensis</name>
    <dbReference type="NCBI Taxonomy" id="1665626"/>
    <lineage>
        <taxon>Bacteria</taxon>
        <taxon>Thermotogati</taxon>
        <taxon>Deinococcota</taxon>
        <taxon>Deinococci</taxon>
        <taxon>Deinococcales</taxon>
        <taxon>Deinococcaceae</taxon>
        <taxon>Deinococcus</taxon>
    </lineage>
</organism>
<dbReference type="Proteomes" id="UP000525389">
    <property type="component" value="Unassembled WGS sequence"/>
</dbReference>